<dbReference type="GO" id="GO:0045037">
    <property type="term" value="P:protein import into chloroplast stroma"/>
    <property type="evidence" value="ECO:0007669"/>
    <property type="project" value="TreeGrafter"/>
</dbReference>
<dbReference type="Gene3D" id="3.40.50.300">
    <property type="entry name" value="P-loop containing nucleotide triphosphate hydrolases"/>
    <property type="match status" value="1"/>
</dbReference>
<feature type="domain" description="Clp ATPase C-terminal" evidence="5">
    <location>
        <begin position="341"/>
        <end position="405"/>
    </location>
</feature>
<keyword evidence="7" id="KW-1185">Reference proteome</keyword>
<dbReference type="GO" id="GO:0006508">
    <property type="term" value="P:proteolysis"/>
    <property type="evidence" value="ECO:0007669"/>
    <property type="project" value="UniProtKB-KW"/>
</dbReference>
<keyword evidence="2" id="KW-0067">ATP-binding</keyword>
<keyword evidence="1" id="KW-0547">Nucleotide-binding</keyword>
<proteinExistence type="predicted"/>
<name>A0A840CG67_9BACT</name>
<dbReference type="GO" id="GO:0004176">
    <property type="term" value="F:ATP-dependent peptidase activity"/>
    <property type="evidence" value="ECO:0007669"/>
    <property type="project" value="InterPro"/>
</dbReference>
<reference evidence="6 7" key="1">
    <citation type="submission" date="2020-08" db="EMBL/GenBank/DDBJ databases">
        <title>Genomic Encyclopedia of Type Strains, Phase IV (KMG-IV): sequencing the most valuable type-strain genomes for metagenomic binning, comparative biology and taxonomic classification.</title>
        <authorList>
            <person name="Goeker M."/>
        </authorList>
    </citation>
    <scope>NUCLEOTIDE SEQUENCE [LARGE SCALE GENOMIC DNA]</scope>
    <source>
        <strain evidence="6 7">DSM 104969</strain>
    </source>
</reference>
<evidence type="ECO:0000313" key="7">
    <source>
        <dbReference type="Proteomes" id="UP000555103"/>
    </source>
</evidence>
<feature type="domain" description="Peptidase M41" evidence="4">
    <location>
        <begin position="467"/>
        <end position="642"/>
    </location>
</feature>
<evidence type="ECO:0000259" key="5">
    <source>
        <dbReference type="Pfam" id="PF10431"/>
    </source>
</evidence>
<keyword evidence="6" id="KW-0132">Cell division</keyword>
<dbReference type="AlphaFoldDB" id="A0A840CG67"/>
<dbReference type="GO" id="GO:0005524">
    <property type="term" value="F:ATP binding"/>
    <property type="evidence" value="ECO:0007669"/>
    <property type="project" value="UniProtKB-KW"/>
</dbReference>
<dbReference type="InterPro" id="IPR019489">
    <property type="entry name" value="Clp_ATPase_C"/>
</dbReference>
<dbReference type="EMBL" id="JACIEP010000001">
    <property type="protein sequence ID" value="MBB4034211.1"/>
    <property type="molecule type" value="Genomic_DNA"/>
</dbReference>
<keyword evidence="3" id="KW-0175">Coiled coil</keyword>
<dbReference type="InterPro" id="IPR000642">
    <property type="entry name" value="Peptidase_M41"/>
</dbReference>
<protein>
    <submittedName>
        <fullName evidence="6">Cell division protease FtsH</fullName>
        <ecNumber evidence="6">3.4.24.-</ecNumber>
    </submittedName>
</protein>
<organism evidence="6 7">
    <name type="scientific">Dysgonomonas hofstadii</name>
    <dbReference type="NCBI Taxonomy" id="637886"/>
    <lineage>
        <taxon>Bacteria</taxon>
        <taxon>Pseudomonadati</taxon>
        <taxon>Bacteroidota</taxon>
        <taxon>Bacteroidia</taxon>
        <taxon>Bacteroidales</taxon>
        <taxon>Dysgonomonadaceae</taxon>
        <taxon>Dysgonomonas</taxon>
    </lineage>
</organism>
<gene>
    <name evidence="6" type="ORF">GGR21_000096</name>
</gene>
<dbReference type="SUPFAM" id="SSF52540">
    <property type="entry name" value="P-loop containing nucleoside triphosphate hydrolases"/>
    <property type="match status" value="1"/>
</dbReference>
<keyword evidence="6" id="KW-0378">Hydrolase</keyword>
<keyword evidence="6" id="KW-0131">Cell cycle</keyword>
<evidence type="ECO:0000259" key="4">
    <source>
        <dbReference type="Pfam" id="PF01434"/>
    </source>
</evidence>
<comment type="caution">
    <text evidence="6">The sequence shown here is derived from an EMBL/GenBank/DDBJ whole genome shotgun (WGS) entry which is preliminary data.</text>
</comment>
<dbReference type="PANTHER" id="PTHR23076:SF97">
    <property type="entry name" value="ATP-DEPENDENT ZINC METALLOPROTEASE YME1L1"/>
    <property type="match status" value="1"/>
</dbReference>
<dbReference type="GO" id="GO:0004222">
    <property type="term" value="F:metalloendopeptidase activity"/>
    <property type="evidence" value="ECO:0007669"/>
    <property type="project" value="InterPro"/>
</dbReference>
<evidence type="ECO:0000256" key="3">
    <source>
        <dbReference type="SAM" id="Coils"/>
    </source>
</evidence>
<dbReference type="Pfam" id="PF01434">
    <property type="entry name" value="Peptidase_M41"/>
    <property type="match status" value="1"/>
</dbReference>
<dbReference type="Gene3D" id="1.10.8.60">
    <property type="match status" value="1"/>
</dbReference>
<dbReference type="Pfam" id="PF10431">
    <property type="entry name" value="ClpB_D2-small"/>
    <property type="match status" value="1"/>
</dbReference>
<dbReference type="Proteomes" id="UP000555103">
    <property type="component" value="Unassembled WGS sequence"/>
</dbReference>
<dbReference type="InterPro" id="IPR027417">
    <property type="entry name" value="P-loop_NTPase"/>
</dbReference>
<dbReference type="RefSeq" id="WP_183305175.1">
    <property type="nucleotide sequence ID" value="NZ_JACIEP010000001.1"/>
</dbReference>
<dbReference type="PANTHER" id="PTHR23076">
    <property type="entry name" value="METALLOPROTEASE M41 FTSH"/>
    <property type="match status" value="1"/>
</dbReference>
<dbReference type="EC" id="3.4.24.-" evidence="6"/>
<evidence type="ECO:0000313" key="6">
    <source>
        <dbReference type="EMBL" id="MBB4034211.1"/>
    </source>
</evidence>
<evidence type="ECO:0000256" key="1">
    <source>
        <dbReference type="ARBA" id="ARBA00022741"/>
    </source>
</evidence>
<evidence type="ECO:0000256" key="2">
    <source>
        <dbReference type="ARBA" id="ARBA00022840"/>
    </source>
</evidence>
<dbReference type="SUPFAM" id="SSF140990">
    <property type="entry name" value="FtsH protease domain-like"/>
    <property type="match status" value="1"/>
</dbReference>
<dbReference type="InterPro" id="IPR037219">
    <property type="entry name" value="Peptidase_M41-like"/>
</dbReference>
<sequence length="677" mass="77634">MEQIKTEQYKRHLSGKKEILNNAIAQLKKEFIGIDSVIDQIANTLTSWFFFPEMQDRPVIINLWGLTGIGKTSVIKRLAELIGFTEYYFRFDLGECTARYFDIQDSFKDIYNNCDGTPFIVGLDEFQLARTINEDQEEIDRASIRAVWDLLDCGKFDIVDFEYCMDWFNKYIKKLDLALYKGVTVKSGLVTDNDSIYWETVNPNNKPEGKKSRKAPFVSDSDLDTIFDMVDHLFLVKSELREKLNKMDGDQTVDYLIYLYKASLKPKTVDCTKSLIFVMGNLDEVYTMSHDFNPDMNANEFHRQSAEITVTEVKQALQNRFRSEQIARLGNNHIIYPAFDEKSFYGIIRLELDKVKKKVAGTYGLNMLFDEKVERLIYEEGVYPTQGTRPLFTTVHQIVNTRLGKILNEIYLNGYEADSLRFTINEKASDKDNTALQIDFLKKEVVIHHIIDQQPLVLGKLRQEKQNDEQAIVAVHESGHAILSSILMKTIPDVVFSVTADSNSDGFVLSRPEWNYISKKEIINRLAVLLGGFVAERIIFGEENVTIGSSSDLGKATRLATYVLYVCGMGDTRACFGNENMSNTPSVIFDNSSETVNKDAKELLAKAEQLAEQTLKEQEKLLIKMADYLSDKRTLTKEQVKEFVRQYAVDFNISEIIGDAEHLFYRGHLKKLAEKYN</sequence>
<dbReference type="Gene3D" id="1.20.58.760">
    <property type="entry name" value="Peptidase M41"/>
    <property type="match status" value="1"/>
</dbReference>
<accession>A0A840CG67</accession>
<dbReference type="GO" id="GO:0051301">
    <property type="term" value="P:cell division"/>
    <property type="evidence" value="ECO:0007669"/>
    <property type="project" value="UniProtKB-KW"/>
</dbReference>
<feature type="coiled-coil region" evidence="3">
    <location>
        <begin position="593"/>
        <end position="624"/>
    </location>
</feature>
<keyword evidence="6" id="KW-0645">Protease</keyword>